<evidence type="ECO:0000313" key="2">
    <source>
        <dbReference type="Proteomes" id="UP000053660"/>
    </source>
</evidence>
<protein>
    <submittedName>
        <fullName evidence="1">Uncharacterized protein</fullName>
    </submittedName>
</protein>
<proteinExistence type="predicted"/>
<gene>
    <name evidence="1" type="ORF">OESDEN_23239</name>
</gene>
<dbReference type="EMBL" id="KN611057">
    <property type="protein sequence ID" value="KHJ77141.1"/>
    <property type="molecule type" value="Genomic_DNA"/>
</dbReference>
<reference evidence="1 2" key="1">
    <citation type="submission" date="2014-03" db="EMBL/GenBank/DDBJ databases">
        <title>Draft genome of the hookworm Oesophagostomum dentatum.</title>
        <authorList>
            <person name="Mitreva M."/>
        </authorList>
    </citation>
    <scope>NUCLEOTIDE SEQUENCE [LARGE SCALE GENOMIC DNA]</scope>
    <source>
        <strain evidence="1 2">OD-Hann</strain>
    </source>
</reference>
<accession>A0A0B1RZU4</accession>
<keyword evidence="2" id="KW-1185">Reference proteome</keyword>
<organism evidence="1 2">
    <name type="scientific">Oesophagostomum dentatum</name>
    <name type="common">Nodular worm</name>
    <dbReference type="NCBI Taxonomy" id="61180"/>
    <lineage>
        <taxon>Eukaryota</taxon>
        <taxon>Metazoa</taxon>
        <taxon>Ecdysozoa</taxon>
        <taxon>Nematoda</taxon>
        <taxon>Chromadorea</taxon>
        <taxon>Rhabditida</taxon>
        <taxon>Rhabditina</taxon>
        <taxon>Rhabditomorpha</taxon>
        <taxon>Strongyloidea</taxon>
        <taxon>Strongylidae</taxon>
        <taxon>Oesophagostomum</taxon>
    </lineage>
</organism>
<evidence type="ECO:0000313" key="1">
    <source>
        <dbReference type="EMBL" id="KHJ77141.1"/>
    </source>
</evidence>
<dbReference type="Proteomes" id="UP000053660">
    <property type="component" value="Unassembled WGS sequence"/>
</dbReference>
<sequence>MFLEAYRYQIRKTNKALKLLRRLCACTMFAVTLQDHREMKTTIQSAS</sequence>
<name>A0A0B1RZU4_OESDE</name>
<dbReference type="AlphaFoldDB" id="A0A0B1RZU4"/>